<dbReference type="SMART" id="SM00342">
    <property type="entry name" value="HTH_ARAC"/>
    <property type="match status" value="1"/>
</dbReference>
<dbReference type="Proteomes" id="UP000190080">
    <property type="component" value="Unassembled WGS sequence"/>
</dbReference>
<dbReference type="STRING" id="1450648.CLORY_02940"/>
<evidence type="ECO:0000259" key="4">
    <source>
        <dbReference type="PROSITE" id="PS01124"/>
    </source>
</evidence>
<dbReference type="PANTHER" id="PTHR47504:SF5">
    <property type="entry name" value="RIGHT ORIGIN-BINDING PROTEIN"/>
    <property type="match status" value="1"/>
</dbReference>
<dbReference type="EMBL" id="MZGV01000002">
    <property type="protein sequence ID" value="OPJ64785.1"/>
    <property type="molecule type" value="Genomic_DNA"/>
</dbReference>
<gene>
    <name evidence="5" type="primary">rob_1</name>
    <name evidence="5" type="ORF">CLORY_02940</name>
</gene>
<dbReference type="PROSITE" id="PS01124">
    <property type="entry name" value="HTH_ARAC_FAMILY_2"/>
    <property type="match status" value="1"/>
</dbReference>
<dbReference type="InterPro" id="IPR029442">
    <property type="entry name" value="GyrI-like"/>
</dbReference>
<organism evidence="5 6">
    <name type="scientific">Clostridium oryzae</name>
    <dbReference type="NCBI Taxonomy" id="1450648"/>
    <lineage>
        <taxon>Bacteria</taxon>
        <taxon>Bacillati</taxon>
        <taxon>Bacillota</taxon>
        <taxon>Clostridia</taxon>
        <taxon>Eubacteriales</taxon>
        <taxon>Clostridiaceae</taxon>
        <taxon>Clostridium</taxon>
    </lineage>
</organism>
<dbReference type="GO" id="GO:0003700">
    <property type="term" value="F:DNA-binding transcription factor activity"/>
    <property type="evidence" value="ECO:0007669"/>
    <property type="project" value="InterPro"/>
</dbReference>
<dbReference type="RefSeq" id="WP_242954298.1">
    <property type="nucleotide sequence ID" value="NZ_MZGV01000002.1"/>
</dbReference>
<dbReference type="InterPro" id="IPR020449">
    <property type="entry name" value="Tscrpt_reg_AraC-type_HTH"/>
</dbReference>
<keyword evidence="3" id="KW-0804">Transcription</keyword>
<keyword evidence="6" id="KW-1185">Reference proteome</keyword>
<dbReference type="InterPro" id="IPR050959">
    <property type="entry name" value="MarA-like"/>
</dbReference>
<dbReference type="Pfam" id="PF06445">
    <property type="entry name" value="GyrI-like"/>
    <property type="match status" value="1"/>
</dbReference>
<keyword evidence="2" id="KW-0238">DNA-binding</keyword>
<dbReference type="Gene3D" id="3.20.80.10">
    <property type="entry name" value="Regulatory factor, effector binding domain"/>
    <property type="match status" value="1"/>
</dbReference>
<dbReference type="Gene3D" id="1.10.10.60">
    <property type="entry name" value="Homeodomain-like"/>
    <property type="match status" value="2"/>
</dbReference>
<evidence type="ECO:0000256" key="1">
    <source>
        <dbReference type="ARBA" id="ARBA00023015"/>
    </source>
</evidence>
<dbReference type="SUPFAM" id="SSF55136">
    <property type="entry name" value="Probable bacterial effector-binding domain"/>
    <property type="match status" value="1"/>
</dbReference>
<feature type="domain" description="HTH araC/xylS-type" evidence="4">
    <location>
        <begin position="9"/>
        <end position="107"/>
    </location>
</feature>
<dbReference type="Pfam" id="PF12833">
    <property type="entry name" value="HTH_18"/>
    <property type="match status" value="1"/>
</dbReference>
<reference evidence="5 6" key="1">
    <citation type="submission" date="2017-03" db="EMBL/GenBank/DDBJ databases">
        <title>Genome sequence of Clostridium oryzae DSM 28571.</title>
        <authorList>
            <person name="Poehlein A."/>
            <person name="Daniel R."/>
        </authorList>
    </citation>
    <scope>NUCLEOTIDE SEQUENCE [LARGE SCALE GENOMIC DNA]</scope>
    <source>
        <strain evidence="5 6">DSM 28571</strain>
    </source>
</reference>
<protein>
    <submittedName>
        <fullName evidence="5">Right origin-binding protein</fullName>
    </submittedName>
</protein>
<sequence length="291" mass="34089">MDNNTQVIRFLIEYIEEHITEEINLDRLAVATGYSQYHLHRMFSGIVGFPLHHYIKRRQLTEAAKSLIFTENQIIQIALDAGYESQQAFSLAFKNMYKLTPQKFRLKHQFHPIQLKFEVSGILTNLKGDRIMDIEMIEKEEITLVGFKANTKKGFFVIPRLWHKLHKEKSRIKNRVDLDYVVGINDYSNESILKEKYPTFEYYAAVEVSKPEEIASDMSVLTLAAGKYVVFIYHGKAKDSMQPVMDYIYKEWFPQSNCQLNDKARVDFIRYGEKTDEKGNNKIEVWVPIIS</sequence>
<dbReference type="SMART" id="SM00871">
    <property type="entry name" value="AraC_E_bind"/>
    <property type="match status" value="1"/>
</dbReference>
<evidence type="ECO:0000256" key="2">
    <source>
        <dbReference type="ARBA" id="ARBA00023125"/>
    </source>
</evidence>
<dbReference type="InterPro" id="IPR018060">
    <property type="entry name" value="HTH_AraC"/>
</dbReference>
<dbReference type="PANTHER" id="PTHR47504">
    <property type="entry name" value="RIGHT ORIGIN-BINDING PROTEIN"/>
    <property type="match status" value="1"/>
</dbReference>
<dbReference type="InterPro" id="IPR011256">
    <property type="entry name" value="Reg_factor_effector_dom_sf"/>
</dbReference>
<dbReference type="AlphaFoldDB" id="A0A1V4IYC5"/>
<accession>A0A1V4IYC5</accession>
<evidence type="ECO:0000313" key="5">
    <source>
        <dbReference type="EMBL" id="OPJ64785.1"/>
    </source>
</evidence>
<dbReference type="GO" id="GO:0043565">
    <property type="term" value="F:sequence-specific DNA binding"/>
    <property type="evidence" value="ECO:0007669"/>
    <property type="project" value="InterPro"/>
</dbReference>
<dbReference type="InterPro" id="IPR018062">
    <property type="entry name" value="HTH_AraC-typ_CS"/>
</dbReference>
<dbReference type="InterPro" id="IPR009057">
    <property type="entry name" value="Homeodomain-like_sf"/>
</dbReference>
<dbReference type="PROSITE" id="PS00041">
    <property type="entry name" value="HTH_ARAC_FAMILY_1"/>
    <property type="match status" value="1"/>
</dbReference>
<dbReference type="InterPro" id="IPR010499">
    <property type="entry name" value="AraC_E-bd"/>
</dbReference>
<keyword evidence="1" id="KW-0805">Transcription regulation</keyword>
<proteinExistence type="predicted"/>
<name>A0A1V4IYC5_9CLOT</name>
<evidence type="ECO:0000313" key="6">
    <source>
        <dbReference type="Proteomes" id="UP000190080"/>
    </source>
</evidence>
<comment type="caution">
    <text evidence="5">The sequence shown here is derived from an EMBL/GenBank/DDBJ whole genome shotgun (WGS) entry which is preliminary data.</text>
</comment>
<dbReference type="PRINTS" id="PR00032">
    <property type="entry name" value="HTHARAC"/>
</dbReference>
<dbReference type="SUPFAM" id="SSF46689">
    <property type="entry name" value="Homeodomain-like"/>
    <property type="match status" value="2"/>
</dbReference>
<evidence type="ECO:0000256" key="3">
    <source>
        <dbReference type="ARBA" id="ARBA00023163"/>
    </source>
</evidence>